<accession>A0A6S7ISW8</accession>
<gene>
    <name evidence="1" type="ORF">PACLA_8A071496</name>
</gene>
<dbReference type="InterPro" id="IPR004242">
    <property type="entry name" value="Transposase_21"/>
</dbReference>
<proteinExistence type="predicted"/>
<reference evidence="1" key="1">
    <citation type="submission" date="2020-04" db="EMBL/GenBank/DDBJ databases">
        <authorList>
            <person name="Alioto T."/>
            <person name="Alioto T."/>
            <person name="Gomez Garrido J."/>
        </authorList>
    </citation>
    <scope>NUCLEOTIDE SEQUENCE</scope>
    <source>
        <strain evidence="1">A484AB</strain>
    </source>
</reference>
<dbReference type="PANTHER" id="PTHR46579">
    <property type="entry name" value="F5/8 TYPE C DOMAIN-CONTAINING PROTEIN-RELATED"/>
    <property type="match status" value="1"/>
</dbReference>
<dbReference type="EMBL" id="CACRXK020010772">
    <property type="protein sequence ID" value="CAB4020080.1"/>
    <property type="molecule type" value="Genomic_DNA"/>
</dbReference>
<comment type="caution">
    <text evidence="1">The sequence shown here is derived from an EMBL/GenBank/DDBJ whole genome shotgun (WGS) entry which is preliminary data.</text>
</comment>
<protein>
    <submittedName>
        <fullName evidence="1">Uncharacterized protein</fullName>
    </submittedName>
</protein>
<dbReference type="Pfam" id="PF02992">
    <property type="entry name" value="Transposase_21"/>
    <property type="match status" value="1"/>
</dbReference>
<dbReference type="OrthoDB" id="5981118at2759"/>
<evidence type="ECO:0000313" key="2">
    <source>
        <dbReference type="Proteomes" id="UP001152795"/>
    </source>
</evidence>
<organism evidence="1 2">
    <name type="scientific">Paramuricea clavata</name>
    <name type="common">Red gorgonian</name>
    <name type="synonym">Violescent sea-whip</name>
    <dbReference type="NCBI Taxonomy" id="317549"/>
    <lineage>
        <taxon>Eukaryota</taxon>
        <taxon>Metazoa</taxon>
        <taxon>Cnidaria</taxon>
        <taxon>Anthozoa</taxon>
        <taxon>Octocorallia</taxon>
        <taxon>Malacalcyonacea</taxon>
        <taxon>Plexauridae</taxon>
        <taxon>Paramuricea</taxon>
    </lineage>
</organism>
<dbReference type="AlphaFoldDB" id="A0A6S7ISW8"/>
<evidence type="ECO:0000313" key="1">
    <source>
        <dbReference type="EMBL" id="CAB4020080.1"/>
    </source>
</evidence>
<name>A0A6S7ISW8_PARCT</name>
<keyword evidence="2" id="KW-1185">Reference proteome</keyword>
<dbReference type="Proteomes" id="UP001152795">
    <property type="component" value="Unassembled WGS sequence"/>
</dbReference>
<dbReference type="PANTHER" id="PTHR46579:SF2">
    <property type="entry name" value="C2H2-TYPE DOMAIN-CONTAINING PROTEIN"/>
    <property type="match status" value="1"/>
</dbReference>
<sequence length="649" mass="74474">MADIYDGRLWKDFMTINGKDFLKAPRNYGLQLNFDFFQPMKRRKDYSVGVFYLVVLNLPQAERYKWKNVIVIGIVPSFDKEPKNLNPFLEPAVKELQCLWKGMKLKSSKCRFPITFRAAIMSVSADIPAMRKLGGFKSHAALHGCSRCLKSFPRSFGTKPDYSGFCRTQWTPRTNAQHRRKAQCLENIRPSTKKDEFGKKHGITHYSVLLDLEYIDAIRFFTIDPMHNLFLGTAKKMFSLWIETHLLSIKNLEELEKKIQAMDIPNSVGGLPAKISSNYGSYTAEQWKNWTLIYSLVCLKNILPEAHLSCWQTFVLACTYICKPVISVAELEVFDRLFVKFCKEVEALYGKEVITPNMHLHCHLRDVLLDHGPSASFWCFSFERYNGILGSTPTNKRSVELQLMRRFQLSHFLEARDYPNMFQQDLLPLCSQTEKDKSVGWIETTDWQTRMQVDKLAFSRPLPQGKLWGNLSGIFTQENYKLSSLDCDDAALLVEVYKVLYPDLSINANHIGLLIKKFGSVVIGSTKFGSKLEPRSIRSARILASWTKSDGSINKETFCLSPGTVSYYFKHTLDIESEKVTHVFASVKWHKEVPNRDKIGNPVQVWSPKYQEPGCSVFMPVQRTYSHFATSKYGNSSIAVCALLRKSFL</sequence>